<feature type="transmembrane region" description="Helical" evidence="9">
    <location>
        <begin position="231"/>
        <end position="259"/>
    </location>
</feature>
<dbReference type="InterPro" id="IPR036396">
    <property type="entry name" value="Cyt_P450_sf"/>
</dbReference>
<dbReference type="GO" id="GO:0004497">
    <property type="term" value="F:monooxygenase activity"/>
    <property type="evidence" value="ECO:0007669"/>
    <property type="project" value="UniProtKB-KW"/>
</dbReference>
<dbReference type="Proteomes" id="UP000600026">
    <property type="component" value="Unassembled WGS sequence"/>
</dbReference>
<evidence type="ECO:0000313" key="10">
    <source>
        <dbReference type="EMBL" id="GHI85092.1"/>
    </source>
</evidence>
<dbReference type="CDD" id="cd11029">
    <property type="entry name" value="CYP107-like"/>
    <property type="match status" value="1"/>
</dbReference>
<organism evidence="10 11">
    <name type="scientific">Streptomyces xanthophaeus</name>
    <dbReference type="NCBI Taxonomy" id="67385"/>
    <lineage>
        <taxon>Bacteria</taxon>
        <taxon>Bacillati</taxon>
        <taxon>Actinomycetota</taxon>
        <taxon>Actinomycetes</taxon>
        <taxon>Kitasatosporales</taxon>
        <taxon>Streptomycetaceae</taxon>
        <taxon>Streptomyces</taxon>
    </lineage>
</organism>
<dbReference type="EMBL" id="BNEE01000006">
    <property type="protein sequence ID" value="GHI85092.1"/>
    <property type="molecule type" value="Genomic_DNA"/>
</dbReference>
<evidence type="ECO:0000313" key="11">
    <source>
        <dbReference type="Proteomes" id="UP000600026"/>
    </source>
</evidence>
<dbReference type="PANTHER" id="PTHR46696">
    <property type="entry name" value="P450, PUTATIVE (EUROFUNG)-RELATED"/>
    <property type="match status" value="1"/>
</dbReference>
<comment type="caution">
    <text evidence="10">The sequence shown here is derived from an EMBL/GenBank/DDBJ whole genome shotgun (WGS) entry which is preliminary data.</text>
</comment>
<evidence type="ECO:0000256" key="2">
    <source>
        <dbReference type="ARBA" id="ARBA00022617"/>
    </source>
</evidence>
<keyword evidence="11" id="KW-1185">Reference proteome</keyword>
<dbReference type="FunFam" id="1.10.630.10:FF:000018">
    <property type="entry name" value="Cytochrome P450 monooxygenase"/>
    <property type="match status" value="1"/>
</dbReference>
<gene>
    <name evidence="10" type="ORF">Sxan_24560</name>
</gene>
<keyword evidence="6 7" id="KW-0503">Monooxygenase</keyword>
<dbReference type="SUPFAM" id="SSF48264">
    <property type="entry name" value="Cytochrome P450"/>
    <property type="match status" value="1"/>
</dbReference>
<keyword evidence="4 7" id="KW-0560">Oxidoreductase</keyword>
<accession>A0A919GUU7</accession>
<protein>
    <submittedName>
        <fullName evidence="10">Cytochrome P450 hydroxylase</fullName>
    </submittedName>
</protein>
<dbReference type="Gene3D" id="1.10.630.10">
    <property type="entry name" value="Cytochrome P450"/>
    <property type="match status" value="1"/>
</dbReference>
<evidence type="ECO:0000256" key="1">
    <source>
        <dbReference type="ARBA" id="ARBA00010617"/>
    </source>
</evidence>
<dbReference type="PROSITE" id="PS00086">
    <property type="entry name" value="CYTOCHROME_P450"/>
    <property type="match status" value="1"/>
</dbReference>
<dbReference type="GO" id="GO:0016705">
    <property type="term" value="F:oxidoreductase activity, acting on paired donors, with incorporation or reduction of molecular oxygen"/>
    <property type="evidence" value="ECO:0007669"/>
    <property type="project" value="InterPro"/>
</dbReference>
<evidence type="ECO:0000256" key="7">
    <source>
        <dbReference type="RuleBase" id="RU000461"/>
    </source>
</evidence>
<proteinExistence type="inferred from homology"/>
<dbReference type="GO" id="GO:0005506">
    <property type="term" value="F:iron ion binding"/>
    <property type="evidence" value="ECO:0007669"/>
    <property type="project" value="InterPro"/>
</dbReference>
<evidence type="ECO:0000256" key="8">
    <source>
        <dbReference type="SAM" id="MobiDB-lite"/>
    </source>
</evidence>
<name>A0A919GUU7_9ACTN</name>
<keyword evidence="5 7" id="KW-0408">Iron</keyword>
<dbReference type="PRINTS" id="PR00359">
    <property type="entry name" value="BP450"/>
</dbReference>
<comment type="similarity">
    <text evidence="1 7">Belongs to the cytochrome P450 family.</text>
</comment>
<keyword evidence="9" id="KW-1133">Transmembrane helix</keyword>
<dbReference type="OrthoDB" id="5500002at2"/>
<feature type="region of interest" description="Disordered" evidence="8">
    <location>
        <begin position="390"/>
        <end position="410"/>
    </location>
</feature>
<dbReference type="InterPro" id="IPR002397">
    <property type="entry name" value="Cyt_P450_B"/>
</dbReference>
<keyword evidence="3 7" id="KW-0479">Metal-binding</keyword>
<sequence length="410" mass="44770">MSEQPVLLPYADPDFVADPFPLYLRLLQDAPVHRAVIAGGLEAWLVTRYEDALAALSDPRLSSDVRDATDTRLLRQLPETEREGLLSNMLRSDPPDHTRLRRLVSKAFTARRVAGMRPRIQAVTDQLLDAVVPAGRADLVADFALPLPVTVISELLGVPVDDRHDFQRWTDRMIMRGAEPPDPAVVNEAWQHMRAYVADLIRAKRAHPGDDLLSGLITARDEDQQLTEDELIAMVFLLLAAGYITTVNLIGGGIAMLLARPVQLDLLRSDPALLPGAIEEFLRYDGPVSPGIARFAREDVEIAGVTVPRGATVLIASAIADRDPARFPDPDDLDITRQDNAHLAFGHGIHYCLGAPLARLEGQIAIGTALRRLPGLALAVAPDEIPWRPGGLRGPQSLPVTFTPGRQQGL</sequence>
<evidence type="ECO:0000256" key="5">
    <source>
        <dbReference type="ARBA" id="ARBA00023004"/>
    </source>
</evidence>
<keyword evidence="9" id="KW-0812">Transmembrane</keyword>
<dbReference type="GO" id="GO:0020037">
    <property type="term" value="F:heme binding"/>
    <property type="evidence" value="ECO:0007669"/>
    <property type="project" value="InterPro"/>
</dbReference>
<keyword evidence="2 7" id="KW-0349">Heme</keyword>
<dbReference type="InterPro" id="IPR017972">
    <property type="entry name" value="Cyt_P450_CS"/>
</dbReference>
<evidence type="ECO:0000256" key="9">
    <source>
        <dbReference type="SAM" id="Phobius"/>
    </source>
</evidence>
<dbReference type="InterPro" id="IPR001128">
    <property type="entry name" value="Cyt_P450"/>
</dbReference>
<dbReference type="AlphaFoldDB" id="A0A919GUU7"/>
<evidence type="ECO:0000256" key="3">
    <source>
        <dbReference type="ARBA" id="ARBA00022723"/>
    </source>
</evidence>
<feature type="compositionally biased region" description="Polar residues" evidence="8">
    <location>
        <begin position="398"/>
        <end position="410"/>
    </location>
</feature>
<dbReference type="RefSeq" id="WP_031139565.1">
    <property type="nucleotide sequence ID" value="NZ_BNEE01000006.1"/>
</dbReference>
<dbReference type="PANTHER" id="PTHR46696:SF1">
    <property type="entry name" value="CYTOCHROME P450 YJIB-RELATED"/>
    <property type="match status" value="1"/>
</dbReference>
<reference evidence="10" key="1">
    <citation type="submission" date="2020-09" db="EMBL/GenBank/DDBJ databases">
        <title>Whole genome shotgun sequence of Streptomyces xanthophaeus NBRC 12829.</title>
        <authorList>
            <person name="Komaki H."/>
            <person name="Tamura T."/>
        </authorList>
    </citation>
    <scope>NUCLEOTIDE SEQUENCE</scope>
    <source>
        <strain evidence="10">NBRC 12829</strain>
    </source>
</reference>
<evidence type="ECO:0000256" key="6">
    <source>
        <dbReference type="ARBA" id="ARBA00023033"/>
    </source>
</evidence>
<evidence type="ECO:0000256" key="4">
    <source>
        <dbReference type="ARBA" id="ARBA00023002"/>
    </source>
</evidence>
<keyword evidence="9" id="KW-0472">Membrane</keyword>
<dbReference type="Pfam" id="PF00067">
    <property type="entry name" value="p450"/>
    <property type="match status" value="2"/>
</dbReference>